<organism evidence="1 2">
    <name type="scientific">Neobacillus driksii</name>
    <dbReference type="NCBI Taxonomy" id="3035913"/>
    <lineage>
        <taxon>Bacteria</taxon>
        <taxon>Bacillati</taxon>
        <taxon>Bacillota</taxon>
        <taxon>Bacilli</taxon>
        <taxon>Bacillales</taxon>
        <taxon>Bacillaceae</taxon>
        <taxon>Neobacillus</taxon>
    </lineage>
</organism>
<dbReference type="EMBL" id="JAROBZ020000001">
    <property type="protein sequence ID" value="MFB3167076.1"/>
    <property type="molecule type" value="Genomic_DNA"/>
</dbReference>
<sequence length="94" mass="10938">MVNEIVLNETTIKVNKYDEEKEGDLHKISVEFNVTSEDYHDITTLLYKGTFDVKVPDRDLSFRASIQQYSTSFTNLYIKGQVGEFKLQLLEVKE</sequence>
<proteinExistence type="predicted"/>
<dbReference type="InterPro" id="IPR023105">
    <property type="entry name" value="YkvR-like_sf"/>
</dbReference>
<comment type="caution">
    <text evidence="1">The sequence shown here is derived from an EMBL/GenBank/DDBJ whole genome shotgun (WGS) entry which is preliminary data.</text>
</comment>
<keyword evidence="2" id="KW-1185">Reference proteome</keyword>
<dbReference type="InterPro" id="IPR021596">
    <property type="entry name" value="DUF3219"/>
</dbReference>
<evidence type="ECO:0000313" key="2">
    <source>
        <dbReference type="Proteomes" id="UP001241748"/>
    </source>
</evidence>
<evidence type="ECO:0000313" key="1">
    <source>
        <dbReference type="EMBL" id="MFB3167076.1"/>
    </source>
</evidence>
<dbReference type="Gene3D" id="2.40.30.80">
    <property type="entry name" value="YkvR-like"/>
    <property type="match status" value="1"/>
</dbReference>
<name>A0ABV4YQD1_9BACI</name>
<gene>
    <name evidence="1" type="ORF">P5G62_008120</name>
</gene>
<dbReference type="RefSeq" id="WP_306076753.1">
    <property type="nucleotide sequence ID" value="NZ_JAROBZ020000001.1"/>
</dbReference>
<dbReference type="Pfam" id="PF11514">
    <property type="entry name" value="DUF3219"/>
    <property type="match status" value="1"/>
</dbReference>
<reference evidence="1 2" key="1">
    <citation type="submission" date="2024-05" db="EMBL/GenBank/DDBJ databases">
        <authorList>
            <person name="Venkateswaran K."/>
        </authorList>
    </citation>
    <scope>NUCLEOTIDE SEQUENCE [LARGE SCALE GENOMIC DNA]</scope>
    <source>
        <strain evidence="1 2">179-C4-2-HS</strain>
    </source>
</reference>
<accession>A0ABV4YQD1</accession>
<dbReference type="Proteomes" id="UP001241748">
    <property type="component" value="Unassembled WGS sequence"/>
</dbReference>
<dbReference type="SUPFAM" id="SSF159173">
    <property type="entry name" value="YkvR-like"/>
    <property type="match status" value="1"/>
</dbReference>
<protein>
    <submittedName>
        <fullName evidence="1">DUF3219 family protein</fullName>
    </submittedName>
</protein>